<dbReference type="EMBL" id="CP034209">
    <property type="protein sequence ID" value="QBZ64805.1"/>
    <property type="molecule type" value="Genomic_DNA"/>
</dbReference>
<dbReference type="Pfam" id="PF02776">
    <property type="entry name" value="TPP_enzyme_N"/>
    <property type="match status" value="1"/>
</dbReference>
<sequence length="573" mass="61932">MASSENDGDTVQIVINSLKAAGVKVVFGIPGAKIDSLFNALYDEESIRLVVCRHEQNAAFMAGVVGKLTNVPGVCIVTSGPGTSNLPTGLITATDEGSPMVAIVGSVKRAQSNKRTHQSLQNVELLKPVTKKTLPVVVEDQVAEIMLEAFRAAVSYPQGATAVSLPIDIMTPGKSKSAIRAFPPAAFTPPAYGLSSDASLSQAVKMIENAKFPVLFLGMRAASNAVVDQVHALLRKHPLPVVETFQAAGAISRDLAHLFFGRIGLWRNQPGDELLSHADLVITIGYDEIEYDAESWNPGEREVDIIHMDFHRATFGAHYEPRLELIGSLSDNLAVLNTRLQNVARPHETVVAKKLFSGLHAWETGPKACPSPCPDTGKVHPLHFIKVLQKKLEAFEQTPTISCDVGSVYIYFCRFFYSYVPKTFLVSNAQQTLGVALPWAIGASLAQEPPCSAKVVSISGDGGFQFSMAECATAVAVKANICHIIWNDQSYDMVGFQEQIKYGRTSGTGLGNVDFVKLAEAYGAKGFRIDNPSQLESTLEEALAWNGLSIVDVNIDYGDNQELMKQVVTDKVN</sequence>
<feature type="domain" description="Thiamine pyrophosphate enzyme central" evidence="4">
    <location>
        <begin position="201"/>
        <end position="334"/>
    </location>
</feature>
<dbReference type="Proteomes" id="UP000294847">
    <property type="component" value="Chromosome 6"/>
</dbReference>
<protein>
    <submittedName>
        <fullName evidence="7">Uncharacterized protein</fullName>
    </submittedName>
</protein>
<dbReference type="InterPro" id="IPR012000">
    <property type="entry name" value="Thiamin_PyroP_enz_cen_dom"/>
</dbReference>
<evidence type="ECO:0000256" key="1">
    <source>
        <dbReference type="ARBA" id="ARBA00007812"/>
    </source>
</evidence>
<dbReference type="InterPro" id="IPR012782">
    <property type="entry name" value="Acetolactate_synth_catblc"/>
</dbReference>
<feature type="domain" description="Thiamine pyrophosphate enzyme N-terminal TPP-binding" evidence="6">
    <location>
        <begin position="11"/>
        <end position="122"/>
    </location>
</feature>
<dbReference type="GO" id="GO:0030976">
    <property type="term" value="F:thiamine pyrophosphate binding"/>
    <property type="evidence" value="ECO:0007669"/>
    <property type="project" value="InterPro"/>
</dbReference>
<dbReference type="CDD" id="cd07035">
    <property type="entry name" value="TPP_PYR_POX_like"/>
    <property type="match status" value="1"/>
</dbReference>
<dbReference type="Pfam" id="PF02775">
    <property type="entry name" value="TPP_enzyme_C"/>
    <property type="match status" value="1"/>
</dbReference>
<evidence type="ECO:0000313" key="8">
    <source>
        <dbReference type="Proteomes" id="UP000294847"/>
    </source>
</evidence>
<dbReference type="Gene3D" id="3.40.50.970">
    <property type="match status" value="2"/>
</dbReference>
<evidence type="ECO:0000256" key="2">
    <source>
        <dbReference type="ARBA" id="ARBA00023052"/>
    </source>
</evidence>
<evidence type="ECO:0000313" key="7">
    <source>
        <dbReference type="EMBL" id="QBZ64805.1"/>
    </source>
</evidence>
<dbReference type="InterPro" id="IPR011766">
    <property type="entry name" value="TPP_enzyme_TPP-bd"/>
</dbReference>
<dbReference type="SUPFAM" id="SSF52518">
    <property type="entry name" value="Thiamin diphosphate-binding fold (THDP-binding)"/>
    <property type="match status" value="2"/>
</dbReference>
<dbReference type="AlphaFoldDB" id="A0A4P7NQY1"/>
<gene>
    <name evidence="7" type="ORF">PoMZ_06506</name>
</gene>
<evidence type="ECO:0000259" key="4">
    <source>
        <dbReference type="Pfam" id="PF00205"/>
    </source>
</evidence>
<dbReference type="FunFam" id="3.40.50.970:FF:000007">
    <property type="entry name" value="Acetolactate synthase"/>
    <property type="match status" value="1"/>
</dbReference>
<name>A0A4P7NQY1_PYROR</name>
<organism evidence="7 8">
    <name type="scientific">Pyricularia oryzae</name>
    <name type="common">Rice blast fungus</name>
    <name type="synonym">Magnaporthe oryzae</name>
    <dbReference type="NCBI Taxonomy" id="318829"/>
    <lineage>
        <taxon>Eukaryota</taxon>
        <taxon>Fungi</taxon>
        <taxon>Dikarya</taxon>
        <taxon>Ascomycota</taxon>
        <taxon>Pezizomycotina</taxon>
        <taxon>Sordariomycetes</taxon>
        <taxon>Sordariomycetidae</taxon>
        <taxon>Magnaporthales</taxon>
        <taxon>Pyriculariaceae</taxon>
        <taxon>Pyricularia</taxon>
    </lineage>
</organism>
<dbReference type="GO" id="GO:0005948">
    <property type="term" value="C:acetolactate synthase complex"/>
    <property type="evidence" value="ECO:0007669"/>
    <property type="project" value="TreeGrafter"/>
</dbReference>
<dbReference type="InterPro" id="IPR029061">
    <property type="entry name" value="THDP-binding"/>
</dbReference>
<evidence type="ECO:0000259" key="6">
    <source>
        <dbReference type="Pfam" id="PF02776"/>
    </source>
</evidence>
<dbReference type="InterPro" id="IPR029035">
    <property type="entry name" value="DHS-like_NAD/FAD-binding_dom"/>
</dbReference>
<dbReference type="GO" id="GO:0003984">
    <property type="term" value="F:acetolactate synthase activity"/>
    <property type="evidence" value="ECO:0007669"/>
    <property type="project" value="InterPro"/>
</dbReference>
<dbReference type="GO" id="GO:0034077">
    <property type="term" value="P:butanediol metabolic process"/>
    <property type="evidence" value="ECO:0007669"/>
    <property type="project" value="InterPro"/>
</dbReference>
<evidence type="ECO:0000259" key="5">
    <source>
        <dbReference type="Pfam" id="PF02775"/>
    </source>
</evidence>
<dbReference type="GO" id="GO:0009097">
    <property type="term" value="P:isoleucine biosynthetic process"/>
    <property type="evidence" value="ECO:0007669"/>
    <property type="project" value="TreeGrafter"/>
</dbReference>
<dbReference type="PANTHER" id="PTHR18968:SF129">
    <property type="entry name" value="ACETOLACTATE SYNTHASE"/>
    <property type="match status" value="1"/>
</dbReference>
<dbReference type="GO" id="GO:0000287">
    <property type="term" value="F:magnesium ion binding"/>
    <property type="evidence" value="ECO:0007669"/>
    <property type="project" value="InterPro"/>
</dbReference>
<evidence type="ECO:0000256" key="3">
    <source>
        <dbReference type="RuleBase" id="RU362132"/>
    </source>
</evidence>
<accession>A0A4P7NQY1</accession>
<proteinExistence type="inferred from homology"/>
<dbReference type="SUPFAM" id="SSF52467">
    <property type="entry name" value="DHS-like NAD/FAD-binding domain"/>
    <property type="match status" value="1"/>
</dbReference>
<comment type="similarity">
    <text evidence="1 3">Belongs to the TPP enzyme family.</text>
</comment>
<feature type="domain" description="Thiamine pyrophosphate enzyme TPP-binding" evidence="5">
    <location>
        <begin position="404"/>
        <end position="553"/>
    </location>
</feature>
<dbReference type="InterPro" id="IPR045229">
    <property type="entry name" value="TPP_enz"/>
</dbReference>
<dbReference type="Gene3D" id="3.40.50.1220">
    <property type="entry name" value="TPP-binding domain"/>
    <property type="match status" value="1"/>
</dbReference>
<dbReference type="GO" id="GO:0009099">
    <property type="term" value="P:L-valine biosynthetic process"/>
    <property type="evidence" value="ECO:0007669"/>
    <property type="project" value="TreeGrafter"/>
</dbReference>
<dbReference type="PANTHER" id="PTHR18968">
    <property type="entry name" value="THIAMINE PYROPHOSPHATE ENZYMES"/>
    <property type="match status" value="1"/>
</dbReference>
<reference evidence="7 8" key="1">
    <citation type="journal article" date="2019" name="Mol. Biol. Evol.">
        <title>Blast fungal genomes show frequent chromosomal changes, gene gains and losses, and effector gene turnover.</title>
        <authorList>
            <person name="Gomez Luciano L.B."/>
            <person name="Jason Tsai I."/>
            <person name="Chuma I."/>
            <person name="Tosa Y."/>
            <person name="Chen Y.H."/>
            <person name="Li J.Y."/>
            <person name="Li M.Y."/>
            <person name="Jade Lu M.Y."/>
            <person name="Nakayashiki H."/>
            <person name="Li W.H."/>
        </authorList>
    </citation>
    <scope>NUCLEOTIDE SEQUENCE [LARGE SCALE GENOMIC DNA]</scope>
    <source>
        <strain evidence="7">MZ5-1-6</strain>
    </source>
</reference>
<keyword evidence="2 3" id="KW-0786">Thiamine pyrophosphate</keyword>
<dbReference type="InterPro" id="IPR012001">
    <property type="entry name" value="Thiamin_PyroP_enz_TPP-bd_dom"/>
</dbReference>
<dbReference type="GO" id="GO:0050660">
    <property type="term" value="F:flavin adenine dinucleotide binding"/>
    <property type="evidence" value="ECO:0007669"/>
    <property type="project" value="TreeGrafter"/>
</dbReference>
<dbReference type="NCBIfam" id="TIGR02418">
    <property type="entry name" value="acolac_catab"/>
    <property type="match status" value="1"/>
</dbReference>
<dbReference type="Pfam" id="PF00205">
    <property type="entry name" value="TPP_enzyme_M"/>
    <property type="match status" value="1"/>
</dbReference>
<dbReference type="NCBIfam" id="NF006378">
    <property type="entry name" value="PRK08617.1"/>
    <property type="match status" value="1"/>
</dbReference>